<keyword evidence="1" id="KW-0732">Signal</keyword>
<feature type="signal peptide" evidence="1">
    <location>
        <begin position="1"/>
        <end position="23"/>
    </location>
</feature>
<evidence type="ECO:0000256" key="1">
    <source>
        <dbReference type="SAM" id="SignalP"/>
    </source>
</evidence>
<gene>
    <name evidence="2" type="ORF">GYN19_01180</name>
</gene>
<dbReference type="RefSeq" id="WP_162542428.1">
    <property type="nucleotide sequence ID" value="NZ_CP017195.1"/>
</dbReference>
<reference evidence="2 3" key="1">
    <citation type="journal article" date="2022" name="Microbiol. Res.">
        <title>Comparative genome analysis, predicted lifestyle and antimicrobial strategies of Lactococcus carnosus and Lactococcus paracarnosus isolated from meat.</title>
        <authorList>
            <person name="Werum V."/>
            <person name="Ehrmann M."/>
            <person name="Vogel R."/>
            <person name="Hilgarth M."/>
        </authorList>
    </citation>
    <scope>NUCLEOTIDE SEQUENCE [LARGE SCALE GENOMIC DNA]</scope>
    <source>
        <strain evidence="2 3">TMW21897</strain>
    </source>
</reference>
<evidence type="ECO:0000313" key="3">
    <source>
        <dbReference type="Proteomes" id="UP001522462"/>
    </source>
</evidence>
<keyword evidence="3" id="KW-1185">Reference proteome</keyword>
<comment type="caution">
    <text evidence="2">The sequence shown here is derived from an EMBL/GenBank/DDBJ whole genome shotgun (WGS) entry which is preliminary data.</text>
</comment>
<evidence type="ECO:0000313" key="2">
    <source>
        <dbReference type="EMBL" id="MCJ1976572.1"/>
    </source>
</evidence>
<dbReference type="Proteomes" id="UP001522462">
    <property type="component" value="Unassembled WGS sequence"/>
</dbReference>
<feature type="chain" id="PRO_5047174728" description="Lipoprotein" evidence="1">
    <location>
        <begin position="24"/>
        <end position="55"/>
    </location>
</feature>
<evidence type="ECO:0008006" key="4">
    <source>
        <dbReference type="Google" id="ProtNLM"/>
    </source>
</evidence>
<accession>A0ABT0AJ57</accession>
<sequence length="55" mass="6077">MKKRLIFGIVLSVLLLTSCTAKTQNKLPDNQNKTVITDKNGKIVNPVQTEKSGSY</sequence>
<dbReference type="PROSITE" id="PS51257">
    <property type="entry name" value="PROKAR_LIPOPROTEIN"/>
    <property type="match status" value="1"/>
</dbReference>
<name>A0ABT0AJ57_9LACT</name>
<organism evidence="2 3">
    <name type="scientific">Pseudolactococcus paracarnosus</name>
    <dbReference type="NCBI Taxonomy" id="2749962"/>
    <lineage>
        <taxon>Bacteria</taxon>
        <taxon>Bacillati</taxon>
        <taxon>Bacillota</taxon>
        <taxon>Bacilli</taxon>
        <taxon>Lactobacillales</taxon>
        <taxon>Streptococcaceae</taxon>
        <taxon>Pseudolactococcus</taxon>
    </lineage>
</organism>
<dbReference type="EMBL" id="JAAEDA010000001">
    <property type="protein sequence ID" value="MCJ1976572.1"/>
    <property type="molecule type" value="Genomic_DNA"/>
</dbReference>
<proteinExistence type="predicted"/>
<protein>
    <recommendedName>
        <fullName evidence="4">Lipoprotein</fullName>
    </recommendedName>
</protein>